<sequence length="411" mass="45765">MSTLEHFVAFVHSWNSLLVMQQKESDVLHFHPHALFSLKGIITKYMVDRSLIKFLCTRNLNQVHVENLNCMIRGMNGFDDHPTPHSYASALRCLSCKISTTGLIQVCHPESANCEADLWEDSSQTDIQNQAGSSENTDGDDNESDDPIIVSMDPDWENCHQSSCLEPLEADEALPEERLPPDERETAIYIAGATVGKLTTQKEKYTLIQECRVLQYASSTGMMLNVKRSAYTAAKWTSIVALISTIVSGMTIFFWVRSPVVQVPRLAFYKSVTDIAGFSCCLTAVSELATFCLLFMEFDHEEVKYSISMLFTVLSAIAFSVLGIYSFHFGCRREAREPCRLREETDPNAIYAVRIALPSYEEHSKDAMVAPGAGCDAPNEDAPPEYESPPSYEDAGFDVEAASRAISSINL</sequence>
<protein>
    <submittedName>
        <fullName evidence="3">Uncharacterized protein</fullName>
    </submittedName>
</protein>
<evidence type="ECO:0000313" key="3">
    <source>
        <dbReference type="EnsemblMetazoa" id="CapteP198063"/>
    </source>
</evidence>
<feature type="region of interest" description="Disordered" evidence="1">
    <location>
        <begin position="123"/>
        <end position="152"/>
    </location>
</feature>
<keyword evidence="2" id="KW-1133">Transmembrane helix</keyword>
<feature type="compositionally biased region" description="Polar residues" evidence="1">
    <location>
        <begin position="123"/>
        <end position="136"/>
    </location>
</feature>
<evidence type="ECO:0000313" key="4">
    <source>
        <dbReference type="Proteomes" id="UP000014760"/>
    </source>
</evidence>
<keyword evidence="4" id="KW-1185">Reference proteome</keyword>
<organism evidence="3 4">
    <name type="scientific">Capitella teleta</name>
    <name type="common">Polychaete worm</name>
    <dbReference type="NCBI Taxonomy" id="283909"/>
    <lineage>
        <taxon>Eukaryota</taxon>
        <taxon>Metazoa</taxon>
        <taxon>Spiralia</taxon>
        <taxon>Lophotrochozoa</taxon>
        <taxon>Annelida</taxon>
        <taxon>Polychaeta</taxon>
        <taxon>Sedentaria</taxon>
        <taxon>Scolecida</taxon>
        <taxon>Capitellidae</taxon>
        <taxon>Capitella</taxon>
    </lineage>
</organism>
<keyword evidence="2" id="KW-0812">Transmembrane</keyword>
<feature type="transmembrane region" description="Helical" evidence="2">
    <location>
        <begin position="233"/>
        <end position="255"/>
    </location>
</feature>
<name>X1ZY93_CAPTE</name>
<dbReference type="Proteomes" id="UP000014760">
    <property type="component" value="Unassembled WGS sequence"/>
</dbReference>
<reference evidence="4" key="2">
    <citation type="journal article" date="2013" name="Nature">
        <title>Insights into bilaterian evolution from three spiralian genomes.</title>
        <authorList>
            <person name="Simakov O."/>
            <person name="Marletaz F."/>
            <person name="Cho S.J."/>
            <person name="Edsinger-Gonzales E."/>
            <person name="Havlak P."/>
            <person name="Hellsten U."/>
            <person name="Kuo D.H."/>
            <person name="Larsson T."/>
            <person name="Lv J."/>
            <person name="Arendt D."/>
            <person name="Savage R."/>
            <person name="Osoegawa K."/>
            <person name="de Jong P."/>
            <person name="Grimwood J."/>
            <person name="Chapman J.A."/>
            <person name="Shapiro H."/>
            <person name="Aerts A."/>
            <person name="Otillar R.P."/>
            <person name="Terry A.Y."/>
            <person name="Boore J.L."/>
            <person name="Grigoriev I.V."/>
            <person name="Lindberg D.R."/>
            <person name="Seaver E.C."/>
            <person name="Weisblat D.A."/>
            <person name="Putnam N.H."/>
            <person name="Rokhsar D.S."/>
        </authorList>
    </citation>
    <scope>NUCLEOTIDE SEQUENCE</scope>
    <source>
        <strain evidence="4">I ESC-2004</strain>
    </source>
</reference>
<dbReference type="HOGENOM" id="CLU_669474_0_0_1"/>
<keyword evidence="2" id="KW-0472">Membrane</keyword>
<feature type="compositionally biased region" description="Acidic residues" evidence="1">
    <location>
        <begin position="137"/>
        <end position="146"/>
    </location>
</feature>
<feature type="transmembrane region" description="Helical" evidence="2">
    <location>
        <begin position="275"/>
        <end position="295"/>
    </location>
</feature>
<proteinExistence type="predicted"/>
<dbReference type="AlphaFoldDB" id="X1ZY93"/>
<reference evidence="3" key="3">
    <citation type="submission" date="2015-06" db="UniProtKB">
        <authorList>
            <consortium name="EnsemblMetazoa"/>
        </authorList>
    </citation>
    <scope>IDENTIFICATION</scope>
</reference>
<evidence type="ECO:0000256" key="2">
    <source>
        <dbReference type="SAM" id="Phobius"/>
    </source>
</evidence>
<dbReference type="EnsemblMetazoa" id="CapteT198063">
    <property type="protein sequence ID" value="CapteP198063"/>
    <property type="gene ID" value="CapteG198063"/>
</dbReference>
<accession>X1ZY93</accession>
<evidence type="ECO:0000256" key="1">
    <source>
        <dbReference type="SAM" id="MobiDB-lite"/>
    </source>
</evidence>
<feature type="region of interest" description="Disordered" evidence="1">
    <location>
        <begin position="369"/>
        <end position="394"/>
    </location>
</feature>
<reference evidence="4" key="1">
    <citation type="submission" date="2012-12" db="EMBL/GenBank/DDBJ databases">
        <authorList>
            <person name="Hellsten U."/>
            <person name="Grimwood J."/>
            <person name="Chapman J.A."/>
            <person name="Shapiro H."/>
            <person name="Aerts A."/>
            <person name="Otillar R.P."/>
            <person name="Terry A.Y."/>
            <person name="Boore J.L."/>
            <person name="Simakov O."/>
            <person name="Marletaz F."/>
            <person name="Cho S.-J."/>
            <person name="Edsinger-Gonzales E."/>
            <person name="Havlak P."/>
            <person name="Kuo D.-H."/>
            <person name="Larsson T."/>
            <person name="Lv J."/>
            <person name="Arendt D."/>
            <person name="Savage R."/>
            <person name="Osoegawa K."/>
            <person name="de Jong P."/>
            <person name="Lindberg D.R."/>
            <person name="Seaver E.C."/>
            <person name="Weisblat D.A."/>
            <person name="Putnam N.H."/>
            <person name="Grigoriev I.V."/>
            <person name="Rokhsar D.S."/>
        </authorList>
    </citation>
    <scope>NUCLEOTIDE SEQUENCE</scope>
    <source>
        <strain evidence="4">I ESC-2004</strain>
    </source>
</reference>
<dbReference type="EMBL" id="AMQN01000143">
    <property type="status" value="NOT_ANNOTATED_CDS"/>
    <property type="molecule type" value="Genomic_DNA"/>
</dbReference>
<dbReference type="OrthoDB" id="6627680at2759"/>
<feature type="transmembrane region" description="Helical" evidence="2">
    <location>
        <begin position="307"/>
        <end position="327"/>
    </location>
</feature>